<evidence type="ECO:0008006" key="3">
    <source>
        <dbReference type="Google" id="ProtNLM"/>
    </source>
</evidence>
<gene>
    <name evidence="1" type="ORF">MAR_023223</name>
</gene>
<protein>
    <recommendedName>
        <fullName evidence="3">Endonuclease/exonuclease/phosphatase domain-containing protein</fullName>
    </recommendedName>
</protein>
<proteinExistence type="predicted"/>
<keyword evidence="2" id="KW-1185">Reference proteome</keyword>
<dbReference type="Proteomes" id="UP001164746">
    <property type="component" value="Chromosome 3"/>
</dbReference>
<feature type="non-terminal residue" evidence="1">
    <location>
        <position position="1"/>
    </location>
</feature>
<sequence>MHRFFDGAQFIPRGYITAEFGSWREQNLAELRQLVEVLKEAPQAVIMGDLNAGPYIPATHVQPEI</sequence>
<name>A0ABY7DQ98_MYAAR</name>
<accession>A0ABY7DQ98</accession>
<evidence type="ECO:0000313" key="2">
    <source>
        <dbReference type="Proteomes" id="UP001164746"/>
    </source>
</evidence>
<organism evidence="1 2">
    <name type="scientific">Mya arenaria</name>
    <name type="common">Soft-shell clam</name>
    <dbReference type="NCBI Taxonomy" id="6604"/>
    <lineage>
        <taxon>Eukaryota</taxon>
        <taxon>Metazoa</taxon>
        <taxon>Spiralia</taxon>
        <taxon>Lophotrochozoa</taxon>
        <taxon>Mollusca</taxon>
        <taxon>Bivalvia</taxon>
        <taxon>Autobranchia</taxon>
        <taxon>Heteroconchia</taxon>
        <taxon>Euheterodonta</taxon>
        <taxon>Imparidentia</taxon>
        <taxon>Neoheterodontei</taxon>
        <taxon>Myida</taxon>
        <taxon>Myoidea</taxon>
        <taxon>Myidae</taxon>
        <taxon>Mya</taxon>
    </lineage>
</organism>
<dbReference type="EMBL" id="CP111014">
    <property type="protein sequence ID" value="WAQ98850.1"/>
    <property type="molecule type" value="Genomic_DNA"/>
</dbReference>
<reference evidence="1" key="1">
    <citation type="submission" date="2022-11" db="EMBL/GenBank/DDBJ databases">
        <title>Centuries of genome instability and evolution in soft-shell clam transmissible cancer (bioRxiv).</title>
        <authorList>
            <person name="Hart S.F.M."/>
            <person name="Yonemitsu M.A."/>
            <person name="Giersch R.M."/>
            <person name="Beal B.F."/>
            <person name="Arriagada G."/>
            <person name="Davis B.W."/>
            <person name="Ostrander E.A."/>
            <person name="Goff S.P."/>
            <person name="Metzger M.J."/>
        </authorList>
    </citation>
    <scope>NUCLEOTIDE SEQUENCE</scope>
    <source>
        <strain evidence="1">MELC-2E11</strain>
        <tissue evidence="1">Siphon/mantle</tissue>
    </source>
</reference>
<evidence type="ECO:0000313" key="1">
    <source>
        <dbReference type="EMBL" id="WAQ98850.1"/>
    </source>
</evidence>